<dbReference type="RefSeq" id="WP_269037449.1">
    <property type="nucleotide sequence ID" value="NZ_CP114040.1"/>
</dbReference>
<gene>
    <name evidence="2" type="ORF">O0S08_03060</name>
</gene>
<name>A0ABY7H7Q7_9BACT</name>
<feature type="transmembrane region" description="Helical" evidence="1">
    <location>
        <begin position="110"/>
        <end position="132"/>
    </location>
</feature>
<protein>
    <submittedName>
        <fullName evidence="2">Uncharacterized protein</fullName>
    </submittedName>
</protein>
<evidence type="ECO:0000256" key="1">
    <source>
        <dbReference type="SAM" id="Phobius"/>
    </source>
</evidence>
<organism evidence="2 3">
    <name type="scientific">Nannocystis punicea</name>
    <dbReference type="NCBI Taxonomy" id="2995304"/>
    <lineage>
        <taxon>Bacteria</taxon>
        <taxon>Pseudomonadati</taxon>
        <taxon>Myxococcota</taxon>
        <taxon>Polyangia</taxon>
        <taxon>Nannocystales</taxon>
        <taxon>Nannocystaceae</taxon>
        <taxon>Nannocystis</taxon>
    </lineage>
</organism>
<feature type="transmembrane region" description="Helical" evidence="1">
    <location>
        <begin position="6"/>
        <end position="22"/>
    </location>
</feature>
<keyword evidence="3" id="KW-1185">Reference proteome</keyword>
<dbReference type="EMBL" id="CP114040">
    <property type="protein sequence ID" value="WAS95117.1"/>
    <property type="molecule type" value="Genomic_DNA"/>
</dbReference>
<keyword evidence="1" id="KW-0472">Membrane</keyword>
<evidence type="ECO:0000313" key="3">
    <source>
        <dbReference type="Proteomes" id="UP001164459"/>
    </source>
</evidence>
<evidence type="ECO:0000313" key="2">
    <source>
        <dbReference type="EMBL" id="WAS95117.1"/>
    </source>
</evidence>
<feature type="transmembrane region" description="Helical" evidence="1">
    <location>
        <begin position="86"/>
        <end position="104"/>
    </location>
</feature>
<reference evidence="2" key="1">
    <citation type="submission" date="2022-11" db="EMBL/GenBank/DDBJ databases">
        <title>Minimal conservation of predation-associated metabolite biosynthetic gene clusters underscores biosynthetic potential of Myxococcota including descriptions for ten novel species: Archangium lansinium sp. nov., Myxococcus landrumus sp. nov., Nannocystis bai.</title>
        <authorList>
            <person name="Ahearne A."/>
            <person name="Stevens C."/>
            <person name="Dowd S."/>
        </authorList>
    </citation>
    <scope>NUCLEOTIDE SEQUENCE</scope>
    <source>
        <strain evidence="2">Fl3</strain>
    </source>
</reference>
<sequence length="160" mass="17509">MEVELEAILIPLTFFFLVGFIVRQTRLRAEHETQRRFELGVRTLERFADPEALEKFLGGAAGQEFLRLLDQGEPPLQRRLLRSVQGGIGLAGLGLAFLVLSAALEGYGDMVIPGVLLFSLGGSLLLGAAVAYKLAQRWEILGDRGRGRSASPYRREVAGA</sequence>
<proteinExistence type="predicted"/>
<dbReference type="Proteomes" id="UP001164459">
    <property type="component" value="Chromosome"/>
</dbReference>
<keyword evidence="1" id="KW-0812">Transmembrane</keyword>
<accession>A0ABY7H7Q7</accession>
<keyword evidence="1" id="KW-1133">Transmembrane helix</keyword>